<keyword evidence="3" id="KW-0808">Transferase</keyword>
<dbReference type="PANTHER" id="PTHR11085:SF6">
    <property type="entry name" value="NAD-DEPENDENT PROTEIN DEACETYLASE SIRTUIN-2"/>
    <property type="match status" value="1"/>
</dbReference>
<sequence>MILDGKVKNIAFLSGAGISVGAGIPDFRSPGGMYDTLKPDLLTATETQRNRMRTDPTFVVNKELFFQNQLCYLELRRPFILGLAEQKWKATLAHWFIDTCHKKGLLRRLYTQNIDGLDYQTNIPIDKMVPVHGSMGRIECEFCHAVCPIEDFREKVKRQVKDIYDIDPTAPATSTPIPCVSCSKNGLKPATVLYGSALPTAFFDCKEVDFPDHVDLFFVVGTSLTVSPANFLVTLPSKQAHRVLVNREPVGRELGLKFNQGNDLYFSQDCDIVFGHIAKKLGWLGDLLAVQYKLAPNSKAILQALNK</sequence>
<keyword evidence="5 7" id="KW-0862">Zinc</keyword>
<evidence type="ECO:0000256" key="2">
    <source>
        <dbReference type="ARBA" id="ARBA00006988"/>
    </source>
</evidence>
<evidence type="ECO:0000259" key="8">
    <source>
        <dbReference type="PROSITE" id="PS50305"/>
    </source>
</evidence>
<dbReference type="Pfam" id="PF02146">
    <property type="entry name" value="SIR2"/>
    <property type="match status" value="1"/>
</dbReference>
<dbReference type="InterPro" id="IPR026591">
    <property type="entry name" value="Sirtuin_cat_small_dom_sf"/>
</dbReference>
<dbReference type="EMBL" id="GIBP01005088">
    <property type="protein sequence ID" value="NDV34057.1"/>
    <property type="molecule type" value="Transcribed_RNA"/>
</dbReference>
<dbReference type="GO" id="GO:0046872">
    <property type="term" value="F:metal ion binding"/>
    <property type="evidence" value="ECO:0007669"/>
    <property type="project" value="UniProtKB-KW"/>
</dbReference>
<evidence type="ECO:0000256" key="4">
    <source>
        <dbReference type="ARBA" id="ARBA00022723"/>
    </source>
</evidence>
<evidence type="ECO:0000256" key="1">
    <source>
        <dbReference type="ARBA" id="ARBA00001947"/>
    </source>
</evidence>
<evidence type="ECO:0000313" key="9">
    <source>
        <dbReference type="EMBL" id="NDV34057.1"/>
    </source>
</evidence>
<feature type="domain" description="Deacetylase sirtuin-type" evidence="8">
    <location>
        <begin position="1"/>
        <end position="284"/>
    </location>
</feature>
<feature type="binding site" evidence="7">
    <location>
        <position position="182"/>
    </location>
    <ligand>
        <name>Zn(2+)</name>
        <dbReference type="ChEBI" id="CHEBI:29105"/>
    </ligand>
</feature>
<organism evidence="9">
    <name type="scientific">Arcella intermedia</name>
    <dbReference type="NCBI Taxonomy" id="1963864"/>
    <lineage>
        <taxon>Eukaryota</taxon>
        <taxon>Amoebozoa</taxon>
        <taxon>Tubulinea</taxon>
        <taxon>Elardia</taxon>
        <taxon>Arcellinida</taxon>
        <taxon>Sphaerothecina</taxon>
        <taxon>Arcellidae</taxon>
        <taxon>Arcella</taxon>
    </lineage>
</organism>
<dbReference type="InterPro" id="IPR026590">
    <property type="entry name" value="Ssirtuin_cat_dom"/>
</dbReference>
<dbReference type="PROSITE" id="PS50305">
    <property type="entry name" value="SIRTUIN"/>
    <property type="match status" value="1"/>
</dbReference>
<accession>A0A6B2LB79</accession>
<dbReference type="GO" id="GO:0017136">
    <property type="term" value="F:histone deacetylase activity, NAD-dependent"/>
    <property type="evidence" value="ECO:0007669"/>
    <property type="project" value="TreeGrafter"/>
</dbReference>
<dbReference type="InterPro" id="IPR003000">
    <property type="entry name" value="Sirtuin"/>
</dbReference>
<comment type="similarity">
    <text evidence="2">Belongs to the sirtuin family.</text>
</comment>
<evidence type="ECO:0000256" key="6">
    <source>
        <dbReference type="ARBA" id="ARBA00023027"/>
    </source>
</evidence>
<dbReference type="GO" id="GO:0005634">
    <property type="term" value="C:nucleus"/>
    <property type="evidence" value="ECO:0007669"/>
    <property type="project" value="TreeGrafter"/>
</dbReference>
<keyword evidence="6" id="KW-0520">NAD</keyword>
<evidence type="ECO:0000256" key="7">
    <source>
        <dbReference type="PROSITE-ProRule" id="PRU00236"/>
    </source>
</evidence>
<dbReference type="InterPro" id="IPR050134">
    <property type="entry name" value="NAD-dep_sirtuin_deacylases"/>
</dbReference>
<reference evidence="9" key="1">
    <citation type="journal article" date="2020" name="J. Eukaryot. Microbiol.">
        <title>De novo Sequencing, Assembly and Annotation of the Transcriptome for the Free-Living Testate Amoeba Arcella intermedia.</title>
        <authorList>
            <person name="Ribeiro G.M."/>
            <person name="Porfirio-Sousa A.L."/>
            <person name="Maurer-Alcala X.X."/>
            <person name="Katz L.A."/>
            <person name="Lahr D.J.G."/>
        </authorList>
    </citation>
    <scope>NUCLEOTIDE SEQUENCE</scope>
</reference>
<evidence type="ECO:0000256" key="3">
    <source>
        <dbReference type="ARBA" id="ARBA00022679"/>
    </source>
</evidence>
<dbReference type="Gene3D" id="3.40.50.1220">
    <property type="entry name" value="TPP-binding domain"/>
    <property type="match status" value="1"/>
</dbReference>
<feature type="binding site" evidence="7">
    <location>
        <position position="143"/>
    </location>
    <ligand>
        <name>Zn(2+)</name>
        <dbReference type="ChEBI" id="CHEBI:29105"/>
    </ligand>
</feature>
<dbReference type="AlphaFoldDB" id="A0A6B2LB79"/>
<feature type="binding site" evidence="7">
    <location>
        <position position="179"/>
    </location>
    <ligand>
        <name>Zn(2+)</name>
        <dbReference type="ChEBI" id="CHEBI:29105"/>
    </ligand>
</feature>
<comment type="cofactor">
    <cofactor evidence="1">
        <name>Zn(2+)</name>
        <dbReference type="ChEBI" id="CHEBI:29105"/>
    </cofactor>
</comment>
<name>A0A6B2LB79_9EUKA</name>
<dbReference type="PANTHER" id="PTHR11085">
    <property type="entry name" value="NAD-DEPENDENT PROTEIN DEACYLASE SIRTUIN-5, MITOCHONDRIAL-RELATED"/>
    <property type="match status" value="1"/>
</dbReference>
<evidence type="ECO:0000256" key="5">
    <source>
        <dbReference type="ARBA" id="ARBA00022833"/>
    </source>
</evidence>
<proteinExistence type="inferred from homology"/>
<feature type="binding site" evidence="7">
    <location>
        <position position="140"/>
    </location>
    <ligand>
        <name>Zn(2+)</name>
        <dbReference type="ChEBI" id="CHEBI:29105"/>
    </ligand>
</feature>
<protein>
    <recommendedName>
        <fullName evidence="8">Deacetylase sirtuin-type domain-containing protein</fullName>
    </recommendedName>
</protein>
<feature type="active site" description="Proton acceptor" evidence="7">
    <location>
        <position position="132"/>
    </location>
</feature>
<dbReference type="GO" id="GO:0070403">
    <property type="term" value="F:NAD+ binding"/>
    <property type="evidence" value="ECO:0007669"/>
    <property type="project" value="InterPro"/>
</dbReference>
<keyword evidence="4 7" id="KW-0479">Metal-binding</keyword>
<dbReference type="Gene3D" id="3.30.1600.10">
    <property type="entry name" value="SIR2/SIRT2 'Small Domain"/>
    <property type="match status" value="1"/>
</dbReference>
<dbReference type="InterPro" id="IPR029035">
    <property type="entry name" value="DHS-like_NAD/FAD-binding_dom"/>
</dbReference>
<dbReference type="SUPFAM" id="SSF52467">
    <property type="entry name" value="DHS-like NAD/FAD-binding domain"/>
    <property type="match status" value="1"/>
</dbReference>